<dbReference type="GO" id="GO:0004672">
    <property type="term" value="F:protein kinase activity"/>
    <property type="evidence" value="ECO:0007669"/>
    <property type="project" value="UniProtKB-ARBA"/>
</dbReference>
<dbReference type="Proteomes" id="UP000236641">
    <property type="component" value="Unassembled WGS sequence"/>
</dbReference>
<gene>
    <name evidence="3" type="ORF">C1T31_05520</name>
</gene>
<dbReference type="OrthoDB" id="7478530at2"/>
<dbReference type="AlphaFoldDB" id="A0A2K1E0J0"/>
<name>A0A2K1E0J0_9FLAO</name>
<comment type="caution">
    <text evidence="3">The sequence shown here is derived from an EMBL/GenBank/DDBJ whole genome shotgun (WGS) entry which is preliminary data.</text>
</comment>
<dbReference type="Gene3D" id="1.20.120.160">
    <property type="entry name" value="HPT domain"/>
    <property type="match status" value="1"/>
</dbReference>
<dbReference type="InterPro" id="IPR036641">
    <property type="entry name" value="HPT_dom_sf"/>
</dbReference>
<dbReference type="PROSITE" id="PS50894">
    <property type="entry name" value="HPT"/>
    <property type="match status" value="1"/>
</dbReference>
<reference evidence="3 4" key="1">
    <citation type="submission" date="2018-01" db="EMBL/GenBank/DDBJ databases">
        <title>The draft genome of Hanstruepera neustonica JCM19743.</title>
        <authorList>
            <person name="He R.-H."/>
            <person name="Du Z.-J."/>
        </authorList>
    </citation>
    <scope>NUCLEOTIDE SEQUENCE [LARGE SCALE GENOMIC DNA]</scope>
    <source>
        <strain evidence="3 4">JCM19743</strain>
    </source>
</reference>
<sequence length="128" mass="15230">MTKKIIEMNAEQQMHYINLENVLAVSRGSTERMLKYLFQFQELIPERLNQLKKAKNQDNRTQIRQILHKMSPQLQFFGIQNIIIPIQRLEFEYETMPNQELEVLVTEIISKLEGALIEVTKTIQKYHV</sequence>
<organism evidence="3 4">
    <name type="scientific">Hanstruepera neustonica</name>
    <dbReference type="NCBI Taxonomy" id="1445657"/>
    <lineage>
        <taxon>Bacteria</taxon>
        <taxon>Pseudomonadati</taxon>
        <taxon>Bacteroidota</taxon>
        <taxon>Flavobacteriia</taxon>
        <taxon>Flavobacteriales</taxon>
        <taxon>Flavobacteriaceae</taxon>
        <taxon>Hanstruepera</taxon>
    </lineage>
</organism>
<evidence type="ECO:0000259" key="2">
    <source>
        <dbReference type="PROSITE" id="PS50894"/>
    </source>
</evidence>
<feature type="modified residue" description="Phosphohistidine" evidence="1">
    <location>
        <position position="68"/>
    </location>
</feature>
<keyword evidence="4" id="KW-1185">Reference proteome</keyword>
<feature type="domain" description="HPt" evidence="2">
    <location>
        <begin position="29"/>
        <end position="126"/>
    </location>
</feature>
<dbReference type="InterPro" id="IPR008207">
    <property type="entry name" value="Sig_transdc_His_kin_Hpt_dom"/>
</dbReference>
<dbReference type="RefSeq" id="WP_103051490.1">
    <property type="nucleotide sequence ID" value="NZ_POWF01000002.1"/>
</dbReference>
<dbReference type="EMBL" id="POWF01000002">
    <property type="protein sequence ID" value="PNQ73793.1"/>
    <property type="molecule type" value="Genomic_DNA"/>
</dbReference>
<dbReference type="SUPFAM" id="SSF47226">
    <property type="entry name" value="Histidine-containing phosphotransfer domain, HPT domain"/>
    <property type="match status" value="1"/>
</dbReference>
<evidence type="ECO:0000313" key="4">
    <source>
        <dbReference type="Proteomes" id="UP000236641"/>
    </source>
</evidence>
<keyword evidence="1" id="KW-0597">Phosphoprotein</keyword>
<accession>A0A2K1E0J0</accession>
<dbReference type="GO" id="GO:0000160">
    <property type="term" value="P:phosphorelay signal transduction system"/>
    <property type="evidence" value="ECO:0007669"/>
    <property type="project" value="InterPro"/>
</dbReference>
<evidence type="ECO:0000256" key="1">
    <source>
        <dbReference type="PROSITE-ProRule" id="PRU00110"/>
    </source>
</evidence>
<evidence type="ECO:0000313" key="3">
    <source>
        <dbReference type="EMBL" id="PNQ73793.1"/>
    </source>
</evidence>
<proteinExistence type="predicted"/>
<protein>
    <recommendedName>
        <fullName evidence="2">HPt domain-containing protein</fullName>
    </recommendedName>
</protein>